<dbReference type="Proteomes" id="UP000675882">
    <property type="component" value="Unassembled WGS sequence"/>
</dbReference>
<evidence type="ECO:0000313" key="3">
    <source>
        <dbReference type="Proteomes" id="UP000675882"/>
    </source>
</evidence>
<accession>A0A916F9F3</accession>
<proteinExistence type="predicted"/>
<keyword evidence="3" id="KW-1185">Reference proteome</keyword>
<dbReference type="EMBL" id="CAJNBL010000004">
    <property type="protein sequence ID" value="CAE6691312.1"/>
    <property type="molecule type" value="Genomic_DNA"/>
</dbReference>
<feature type="domain" description="IstB-like ATP-binding" evidence="1">
    <location>
        <begin position="10"/>
        <end position="56"/>
    </location>
</feature>
<evidence type="ECO:0000259" key="1">
    <source>
        <dbReference type="Pfam" id="PF01695"/>
    </source>
</evidence>
<dbReference type="Gene3D" id="3.40.50.300">
    <property type="entry name" value="P-loop containing nucleotide triphosphate hydrolases"/>
    <property type="match status" value="1"/>
</dbReference>
<name>A0A916F9F3_9PROT</name>
<dbReference type="GO" id="GO:0005524">
    <property type="term" value="F:ATP binding"/>
    <property type="evidence" value="ECO:0007669"/>
    <property type="project" value="InterPro"/>
</dbReference>
<dbReference type="AlphaFoldDB" id="A0A916F9F3"/>
<protein>
    <recommendedName>
        <fullName evidence="1">IstB-like ATP-binding domain-containing protein</fullName>
    </recommendedName>
</protein>
<dbReference type="Pfam" id="PF01695">
    <property type="entry name" value="IstB_IS21"/>
    <property type="match status" value="1"/>
</dbReference>
<dbReference type="InterPro" id="IPR002611">
    <property type="entry name" value="IstB_ATP-bd"/>
</dbReference>
<dbReference type="InterPro" id="IPR027417">
    <property type="entry name" value="P-loop_NTPase"/>
</dbReference>
<organism evidence="2 3">
    <name type="scientific">Candidatus Nitrotoga fabula</name>
    <dbReference type="NCBI Taxonomy" id="2182327"/>
    <lineage>
        <taxon>Bacteria</taxon>
        <taxon>Pseudomonadati</taxon>
        <taxon>Pseudomonadota</taxon>
        <taxon>Betaproteobacteria</taxon>
        <taxon>Nitrosomonadales</taxon>
        <taxon>Gallionellaceae</taxon>
        <taxon>Candidatus Nitrotoga</taxon>
    </lineage>
</organism>
<evidence type="ECO:0000313" key="2">
    <source>
        <dbReference type="EMBL" id="CAE6691312.1"/>
    </source>
</evidence>
<gene>
    <name evidence="2" type="ORF">NTGZN8_120017</name>
</gene>
<sequence>MIGITYARLLLPANCKVEDWHESIGDPILADAILDRLVHNAHKLDLSGESIRKSKRGLTKPANQE</sequence>
<comment type="caution">
    <text evidence="2">The sequence shown here is derived from an EMBL/GenBank/DDBJ whole genome shotgun (WGS) entry which is preliminary data.</text>
</comment>
<reference evidence="2" key="1">
    <citation type="submission" date="2021-02" db="EMBL/GenBank/DDBJ databases">
        <authorList>
            <person name="Han P."/>
        </authorList>
    </citation>
    <scope>NUCLEOTIDE SEQUENCE</scope>
    <source>
        <strain evidence="2">Candidatus Nitrotoga sp. ZN8</strain>
    </source>
</reference>